<dbReference type="Proteomes" id="UP000553963">
    <property type="component" value="Unassembled WGS sequence"/>
</dbReference>
<dbReference type="InterPro" id="IPR009078">
    <property type="entry name" value="Ferritin-like_SF"/>
</dbReference>
<dbReference type="Pfam" id="PF05974">
    <property type="entry name" value="DUF892"/>
    <property type="match status" value="1"/>
</dbReference>
<organism evidence="1 2">
    <name type="scientific">Kaistia hirudinis</name>
    <dbReference type="NCBI Taxonomy" id="1293440"/>
    <lineage>
        <taxon>Bacteria</taxon>
        <taxon>Pseudomonadati</taxon>
        <taxon>Pseudomonadota</taxon>
        <taxon>Alphaproteobacteria</taxon>
        <taxon>Hyphomicrobiales</taxon>
        <taxon>Kaistiaceae</taxon>
        <taxon>Kaistia</taxon>
    </lineage>
</organism>
<comment type="caution">
    <text evidence="1">The sequence shown here is derived from an EMBL/GenBank/DDBJ whole genome shotgun (WGS) entry which is preliminary data.</text>
</comment>
<keyword evidence="2" id="KW-1185">Reference proteome</keyword>
<protein>
    <submittedName>
        <fullName evidence="1">Ferritin-like metal-binding protein YciE</fullName>
    </submittedName>
</protein>
<dbReference type="PANTHER" id="PTHR30565">
    <property type="entry name" value="PROTEIN YCIF"/>
    <property type="match status" value="1"/>
</dbReference>
<reference evidence="1 2" key="1">
    <citation type="submission" date="2020-08" db="EMBL/GenBank/DDBJ databases">
        <title>Genomic Encyclopedia of Type Strains, Phase IV (KMG-IV): sequencing the most valuable type-strain genomes for metagenomic binning, comparative biology and taxonomic classification.</title>
        <authorList>
            <person name="Goeker M."/>
        </authorList>
    </citation>
    <scope>NUCLEOTIDE SEQUENCE [LARGE SCALE GENOMIC DNA]</scope>
    <source>
        <strain evidence="1 2">DSM 25966</strain>
    </source>
</reference>
<dbReference type="InterPro" id="IPR010287">
    <property type="entry name" value="DUF892_YciF-like"/>
</dbReference>
<dbReference type="Gene3D" id="1.20.1260.10">
    <property type="match status" value="1"/>
</dbReference>
<dbReference type="PANTHER" id="PTHR30565:SF9">
    <property type="entry name" value="PROTEIN YCIF"/>
    <property type="match status" value="1"/>
</dbReference>
<dbReference type="CDD" id="cd07909">
    <property type="entry name" value="YciF"/>
    <property type="match status" value="1"/>
</dbReference>
<proteinExistence type="predicted"/>
<accession>A0A840ANI8</accession>
<dbReference type="RefSeq" id="WP_183398856.1">
    <property type="nucleotide sequence ID" value="NZ_JACIDS010000003.1"/>
</dbReference>
<evidence type="ECO:0000313" key="1">
    <source>
        <dbReference type="EMBL" id="MBB3931192.1"/>
    </source>
</evidence>
<dbReference type="AlphaFoldDB" id="A0A840ANI8"/>
<gene>
    <name evidence="1" type="ORF">GGR25_002242</name>
</gene>
<evidence type="ECO:0000313" key="2">
    <source>
        <dbReference type="Proteomes" id="UP000553963"/>
    </source>
</evidence>
<sequence>MADKDLKALLVHTIKDVYFAEHAILKALPKMAAAATSPKLKAAFETHLTQTEGQVKRLDAVFKSLGVKAESVPCEAIKGILKEGDEVAAEFKGNSALDAGLVAAAQAVEHYEIARYGALQAWANELGLNDVAKLLGETLDEEEKTDRLLTDLALASVNEAAA</sequence>
<dbReference type="EMBL" id="JACIDS010000003">
    <property type="protein sequence ID" value="MBB3931192.1"/>
    <property type="molecule type" value="Genomic_DNA"/>
</dbReference>
<dbReference type="InterPro" id="IPR047114">
    <property type="entry name" value="YciF"/>
</dbReference>
<dbReference type="SUPFAM" id="SSF47240">
    <property type="entry name" value="Ferritin-like"/>
    <property type="match status" value="1"/>
</dbReference>
<dbReference type="InterPro" id="IPR012347">
    <property type="entry name" value="Ferritin-like"/>
</dbReference>
<name>A0A840ANI8_9HYPH</name>